<feature type="transmembrane region" description="Helical" evidence="1">
    <location>
        <begin position="95"/>
        <end position="114"/>
    </location>
</feature>
<keyword evidence="3" id="KW-1185">Reference proteome</keyword>
<accession>A0A8J5MZ09</accession>
<dbReference type="EMBL" id="JAHLQT010020073">
    <property type="protein sequence ID" value="KAG7168529.1"/>
    <property type="molecule type" value="Genomic_DNA"/>
</dbReference>
<name>A0A8J5MZ09_HOMAM</name>
<comment type="caution">
    <text evidence="2">The sequence shown here is derived from an EMBL/GenBank/DDBJ whole genome shotgun (WGS) entry which is preliminary data.</text>
</comment>
<keyword evidence="1" id="KW-0812">Transmembrane</keyword>
<gene>
    <name evidence="2" type="primary">Ms-L</name>
    <name evidence="2" type="ORF">Hamer_G002613</name>
</gene>
<keyword evidence="1" id="KW-0472">Membrane</keyword>
<evidence type="ECO:0000313" key="2">
    <source>
        <dbReference type="EMBL" id="KAG7168529.1"/>
    </source>
</evidence>
<evidence type="ECO:0000313" key="3">
    <source>
        <dbReference type="Proteomes" id="UP000747542"/>
    </source>
</evidence>
<protein>
    <submittedName>
        <fullName evidence="2">Prepro-myosuppressin-like</fullName>
    </submittedName>
</protein>
<evidence type="ECO:0000256" key="1">
    <source>
        <dbReference type="SAM" id="Phobius"/>
    </source>
</evidence>
<sequence length="184" mass="20632">MKTVGCNTRNVDATQASKVCGVYPITLRLLADMKQQGYSHKQQHSVVTGLEVRRPRRELLQEMSKEITELTAGTLPSFEKSKEVRQTMVFRSCSWSCLLVVGVVVVMGVCVGVGETMPPPICLSQQVPLSPFAKKLCSALINISEFSRAMEEYLAIERSMPVNEPEVKRQDLDHVFLRFGRSQQ</sequence>
<keyword evidence="1" id="KW-1133">Transmembrane helix</keyword>
<dbReference type="AlphaFoldDB" id="A0A8J5MZ09"/>
<dbReference type="Proteomes" id="UP000747542">
    <property type="component" value="Unassembled WGS sequence"/>
</dbReference>
<reference evidence="2" key="1">
    <citation type="journal article" date="2021" name="Sci. Adv.">
        <title>The American lobster genome reveals insights on longevity, neural, and immune adaptations.</title>
        <authorList>
            <person name="Polinski J.M."/>
            <person name="Zimin A.V."/>
            <person name="Clark K.F."/>
            <person name="Kohn A.B."/>
            <person name="Sadowski N."/>
            <person name="Timp W."/>
            <person name="Ptitsyn A."/>
            <person name="Khanna P."/>
            <person name="Romanova D.Y."/>
            <person name="Williams P."/>
            <person name="Greenwood S.J."/>
            <person name="Moroz L.L."/>
            <person name="Walt D.R."/>
            <person name="Bodnar A.G."/>
        </authorList>
    </citation>
    <scope>NUCLEOTIDE SEQUENCE</scope>
    <source>
        <strain evidence="2">GMGI-L3</strain>
    </source>
</reference>
<organism evidence="2 3">
    <name type="scientific">Homarus americanus</name>
    <name type="common">American lobster</name>
    <dbReference type="NCBI Taxonomy" id="6706"/>
    <lineage>
        <taxon>Eukaryota</taxon>
        <taxon>Metazoa</taxon>
        <taxon>Ecdysozoa</taxon>
        <taxon>Arthropoda</taxon>
        <taxon>Crustacea</taxon>
        <taxon>Multicrustacea</taxon>
        <taxon>Malacostraca</taxon>
        <taxon>Eumalacostraca</taxon>
        <taxon>Eucarida</taxon>
        <taxon>Decapoda</taxon>
        <taxon>Pleocyemata</taxon>
        <taxon>Astacidea</taxon>
        <taxon>Nephropoidea</taxon>
        <taxon>Nephropidae</taxon>
        <taxon>Homarus</taxon>
    </lineage>
</organism>
<proteinExistence type="predicted"/>